<dbReference type="GO" id="GO:0006415">
    <property type="term" value="P:translational termination"/>
    <property type="evidence" value="ECO:0007669"/>
    <property type="project" value="UniProtKB-UniRule"/>
</dbReference>
<comment type="similarity">
    <text evidence="2 5">Belongs to the RRF family.</text>
</comment>
<protein>
    <recommendedName>
        <fullName evidence="5">Ribosome-recycling factor</fullName>
        <shortName evidence="5">RRF</shortName>
    </recommendedName>
    <alternativeName>
        <fullName evidence="5">Ribosome-releasing factor</fullName>
    </alternativeName>
</protein>
<dbReference type="Pfam" id="PF01765">
    <property type="entry name" value="RRF"/>
    <property type="match status" value="1"/>
</dbReference>
<dbReference type="PANTHER" id="PTHR20982">
    <property type="entry name" value="RIBOSOME RECYCLING FACTOR"/>
    <property type="match status" value="1"/>
</dbReference>
<evidence type="ECO:0000313" key="7">
    <source>
        <dbReference type="EMBL" id="SHG09061.1"/>
    </source>
</evidence>
<dbReference type="PANTHER" id="PTHR20982:SF3">
    <property type="entry name" value="MITOCHONDRIAL RIBOSOME RECYCLING FACTOR PSEUDO 1"/>
    <property type="match status" value="1"/>
</dbReference>
<dbReference type="FunFam" id="3.30.1360.40:FF:000001">
    <property type="entry name" value="Ribosome-recycling factor"/>
    <property type="match status" value="1"/>
</dbReference>
<organism evidence="7 8">
    <name type="scientific">Streptoalloteichus hindustanus</name>
    <dbReference type="NCBI Taxonomy" id="2017"/>
    <lineage>
        <taxon>Bacteria</taxon>
        <taxon>Bacillati</taxon>
        <taxon>Actinomycetota</taxon>
        <taxon>Actinomycetes</taxon>
        <taxon>Pseudonocardiales</taxon>
        <taxon>Pseudonocardiaceae</taxon>
        <taxon>Streptoalloteichus</taxon>
    </lineage>
</organism>
<dbReference type="RefSeq" id="WP_073485576.1">
    <property type="nucleotide sequence ID" value="NZ_FQVN01000006.1"/>
</dbReference>
<dbReference type="AlphaFoldDB" id="A0A1M5GZA2"/>
<dbReference type="CDD" id="cd00520">
    <property type="entry name" value="RRF"/>
    <property type="match status" value="1"/>
</dbReference>
<evidence type="ECO:0000313" key="8">
    <source>
        <dbReference type="Proteomes" id="UP000184501"/>
    </source>
</evidence>
<feature type="domain" description="Ribosome recycling factor" evidence="6">
    <location>
        <begin position="21"/>
        <end position="183"/>
    </location>
</feature>
<dbReference type="FunFam" id="1.10.132.20:FF:000001">
    <property type="entry name" value="Ribosome-recycling factor"/>
    <property type="match status" value="1"/>
</dbReference>
<name>A0A1M5GZA2_STRHI</name>
<proteinExistence type="inferred from homology"/>
<dbReference type="HAMAP" id="MF_00040">
    <property type="entry name" value="RRF"/>
    <property type="match status" value="1"/>
</dbReference>
<evidence type="ECO:0000259" key="6">
    <source>
        <dbReference type="Pfam" id="PF01765"/>
    </source>
</evidence>
<dbReference type="GO" id="GO:0043023">
    <property type="term" value="F:ribosomal large subunit binding"/>
    <property type="evidence" value="ECO:0007669"/>
    <property type="project" value="TreeGrafter"/>
</dbReference>
<dbReference type="NCBIfam" id="TIGR00496">
    <property type="entry name" value="frr"/>
    <property type="match status" value="1"/>
</dbReference>
<dbReference type="OrthoDB" id="9804006at2"/>
<evidence type="ECO:0000256" key="1">
    <source>
        <dbReference type="ARBA" id="ARBA00004496"/>
    </source>
</evidence>
<accession>A0A1M5GZA2</accession>
<dbReference type="InterPro" id="IPR023584">
    <property type="entry name" value="Ribosome_recyc_fac_dom"/>
</dbReference>
<dbReference type="EMBL" id="FQVN01000006">
    <property type="protein sequence ID" value="SHG09061.1"/>
    <property type="molecule type" value="Genomic_DNA"/>
</dbReference>
<keyword evidence="3 5" id="KW-0963">Cytoplasm</keyword>
<evidence type="ECO:0000256" key="5">
    <source>
        <dbReference type="HAMAP-Rule" id="MF_00040"/>
    </source>
</evidence>
<gene>
    <name evidence="5" type="primary">frr</name>
    <name evidence="7" type="ORF">SAMN05444320_106330</name>
</gene>
<dbReference type="Gene3D" id="1.10.132.20">
    <property type="entry name" value="Ribosome-recycling factor"/>
    <property type="match status" value="1"/>
</dbReference>
<dbReference type="SUPFAM" id="SSF55194">
    <property type="entry name" value="Ribosome recycling factor, RRF"/>
    <property type="match status" value="1"/>
</dbReference>
<keyword evidence="8" id="KW-1185">Reference proteome</keyword>
<dbReference type="GO" id="GO:0005737">
    <property type="term" value="C:cytoplasm"/>
    <property type="evidence" value="ECO:0007669"/>
    <property type="project" value="UniProtKB-SubCell"/>
</dbReference>
<dbReference type="STRING" id="2017.SAMN05444320_106330"/>
<comment type="subcellular location">
    <subcellularLocation>
        <location evidence="1 5">Cytoplasm</location>
    </subcellularLocation>
</comment>
<dbReference type="InterPro" id="IPR002661">
    <property type="entry name" value="Ribosome_recyc_fac"/>
</dbReference>
<keyword evidence="4 5" id="KW-0648">Protein biosynthesis</keyword>
<evidence type="ECO:0000256" key="4">
    <source>
        <dbReference type="ARBA" id="ARBA00022917"/>
    </source>
</evidence>
<evidence type="ECO:0000256" key="3">
    <source>
        <dbReference type="ARBA" id="ARBA00022490"/>
    </source>
</evidence>
<reference evidence="7 8" key="1">
    <citation type="submission" date="2016-11" db="EMBL/GenBank/DDBJ databases">
        <authorList>
            <person name="Jaros S."/>
            <person name="Januszkiewicz K."/>
            <person name="Wedrychowicz H."/>
        </authorList>
    </citation>
    <scope>NUCLEOTIDE SEQUENCE [LARGE SCALE GENOMIC DNA]</scope>
    <source>
        <strain evidence="7 8">DSM 44523</strain>
    </source>
</reference>
<dbReference type="Proteomes" id="UP000184501">
    <property type="component" value="Unassembled WGS sequence"/>
</dbReference>
<dbReference type="Gene3D" id="3.30.1360.40">
    <property type="match status" value="1"/>
</dbReference>
<sequence length="185" mass="20485">MIDETLLDAEEKMEKAVSVAKDELATVRTGRANPAMFHGITVDYYGAPTPINQMASISVPEARMAVIKPYDASQLRAIEKAIRDSDLGVNPSNDGTIIRVVIPALSEERRREMVKIAKGKGEDAKVSVRNIRRKAKDELDRIVKDGEAGEDDGVRAEKELQALTDKYVSQIDVLVKHKETELLEV</sequence>
<comment type="function">
    <text evidence="5">Responsible for the release of ribosomes from messenger RNA at the termination of protein biosynthesis. May increase the efficiency of translation by recycling ribosomes from one round of translation to another.</text>
</comment>
<evidence type="ECO:0000256" key="2">
    <source>
        <dbReference type="ARBA" id="ARBA00005912"/>
    </source>
</evidence>
<dbReference type="InterPro" id="IPR036191">
    <property type="entry name" value="RRF_sf"/>
</dbReference>